<dbReference type="InterPro" id="IPR043502">
    <property type="entry name" value="DNA/RNA_pol_sf"/>
</dbReference>
<evidence type="ECO:0000256" key="6">
    <source>
        <dbReference type="ARBA" id="ARBA00022918"/>
    </source>
</evidence>
<feature type="domain" description="CCHC-type" evidence="8">
    <location>
        <begin position="4"/>
        <end position="20"/>
    </location>
</feature>
<evidence type="ECO:0000256" key="7">
    <source>
        <dbReference type="PROSITE-ProRule" id="PRU00047"/>
    </source>
</evidence>
<dbReference type="PANTHER" id="PTHR46148:SF59">
    <property type="entry name" value="NUCLEOTIDYLTRANSFERASE, RIBONUCLEASE H"/>
    <property type="match status" value="1"/>
</dbReference>
<dbReference type="Pfam" id="PF24626">
    <property type="entry name" value="SH3_Tf2-1"/>
    <property type="match status" value="1"/>
</dbReference>
<dbReference type="PANTHER" id="PTHR46148">
    <property type="entry name" value="CHROMO DOMAIN-CONTAINING PROTEIN"/>
    <property type="match status" value="1"/>
</dbReference>
<protein>
    <recommendedName>
        <fullName evidence="8">CCHC-type domain-containing protein</fullName>
    </recommendedName>
</protein>
<dbReference type="GO" id="GO:0003964">
    <property type="term" value="F:RNA-directed DNA polymerase activity"/>
    <property type="evidence" value="ECO:0007669"/>
    <property type="project" value="UniProtKB-KW"/>
</dbReference>
<organism evidence="9">
    <name type="scientific">Tanacetum cinerariifolium</name>
    <name type="common">Dalmatian daisy</name>
    <name type="synonym">Chrysanthemum cinerariifolium</name>
    <dbReference type="NCBI Taxonomy" id="118510"/>
    <lineage>
        <taxon>Eukaryota</taxon>
        <taxon>Viridiplantae</taxon>
        <taxon>Streptophyta</taxon>
        <taxon>Embryophyta</taxon>
        <taxon>Tracheophyta</taxon>
        <taxon>Spermatophyta</taxon>
        <taxon>Magnoliopsida</taxon>
        <taxon>eudicotyledons</taxon>
        <taxon>Gunneridae</taxon>
        <taxon>Pentapetalae</taxon>
        <taxon>asterids</taxon>
        <taxon>campanulids</taxon>
        <taxon>Asterales</taxon>
        <taxon>Asteraceae</taxon>
        <taxon>Asteroideae</taxon>
        <taxon>Anthemideae</taxon>
        <taxon>Anthemidinae</taxon>
        <taxon>Tanacetum</taxon>
    </lineage>
</organism>
<dbReference type="InterPro" id="IPR056924">
    <property type="entry name" value="SH3_Tf2-1"/>
</dbReference>
<dbReference type="SUPFAM" id="SSF57756">
    <property type="entry name" value="Retrovirus zinc finger-like domains"/>
    <property type="match status" value="1"/>
</dbReference>
<keyword evidence="5" id="KW-0378">Hydrolase</keyword>
<dbReference type="GO" id="GO:0003676">
    <property type="term" value="F:nucleic acid binding"/>
    <property type="evidence" value="ECO:0007669"/>
    <property type="project" value="InterPro"/>
</dbReference>
<dbReference type="GO" id="GO:0004519">
    <property type="term" value="F:endonuclease activity"/>
    <property type="evidence" value="ECO:0007669"/>
    <property type="project" value="UniProtKB-KW"/>
</dbReference>
<gene>
    <name evidence="9" type="ORF">Tci_033568</name>
</gene>
<name>A0A6L2LKD8_TANCI</name>
<keyword evidence="7" id="KW-0479">Metal-binding</keyword>
<evidence type="ECO:0000259" key="8">
    <source>
        <dbReference type="PROSITE" id="PS50158"/>
    </source>
</evidence>
<dbReference type="Gene3D" id="3.30.70.270">
    <property type="match status" value="1"/>
</dbReference>
<dbReference type="InterPro" id="IPR041373">
    <property type="entry name" value="RT_RNaseH"/>
</dbReference>
<dbReference type="GO" id="GO:0016787">
    <property type="term" value="F:hydrolase activity"/>
    <property type="evidence" value="ECO:0007669"/>
    <property type="project" value="UniProtKB-KW"/>
</dbReference>
<evidence type="ECO:0000313" key="9">
    <source>
        <dbReference type="EMBL" id="GEU61590.1"/>
    </source>
</evidence>
<dbReference type="AlphaFoldDB" id="A0A6L2LKD8"/>
<evidence type="ECO:0000256" key="5">
    <source>
        <dbReference type="ARBA" id="ARBA00022801"/>
    </source>
</evidence>
<sequence length="703" mass="80029">MVVKCFNCQREGHMARQCPKPKCKRDATWFRDKVLLVEAQGKGKVLNEKELEFFADPGIVEGLVTQSIITHNTAYQADDLDTYNSDCDKISTGKAVFMANLSSYDSDVLSEKAQYIRPMLYDGCVSAKETNVISIATSEETFMLEEESRSKMLLKQIDPIVLERKVNIKPINYAKLNRLSEDFGKSGCHNSIKNDLRKLKGKEIADNDAQVSNATPIAPGMYKLDPAILDPKIKNNREAHEYYLKHTMEQAAILREVVEQAKLQNLLDSASYSACMYVKLIQELLEVQSRKIKSSLNKRNSDSKNVCNEHVNDPVNGAKALCSICNECLFDANHGMCLIDHVNSMNVRAKSASKKNKKRKEWKPTGKVFNSVGCKWKPTGRTFTLVANVCPLTRLTATNKVPLMVPIPLEVVAPKLVVIIVYTMRPKVPRFVQNSKAKVAKSMTATKMEPDTSQRFDTLVAPSSSSLIDCRPYLDKFVIVFIDDILIYSRTKEEHELHLGKIEAIKNREAPRTPLEVRSFLGLGLGCVLMQRGMVIADASRLLKFYEKNYTTHDLEFGAVVFALKIWIHYFDYDCEIRYHLGKANVVADALSRKERFKPRRVRGVLRFRNKGKLAPRFVRPFEITERISPVTYRLTLHKELNGVHDTFHVSNLKKCLSDPILHVPLEKIQVDTKLNFVEEPIEIIEREFKKLKQSRIAIIKVR</sequence>
<keyword evidence="1" id="KW-0808">Transferase</keyword>
<proteinExistence type="predicted"/>
<evidence type="ECO:0000256" key="3">
    <source>
        <dbReference type="ARBA" id="ARBA00022722"/>
    </source>
</evidence>
<evidence type="ECO:0000256" key="1">
    <source>
        <dbReference type="ARBA" id="ARBA00022679"/>
    </source>
</evidence>
<dbReference type="InterPro" id="IPR001878">
    <property type="entry name" value="Znf_CCHC"/>
</dbReference>
<dbReference type="Pfam" id="PF17917">
    <property type="entry name" value="RT_RNaseH"/>
    <property type="match status" value="1"/>
</dbReference>
<evidence type="ECO:0000256" key="2">
    <source>
        <dbReference type="ARBA" id="ARBA00022695"/>
    </source>
</evidence>
<keyword evidence="7" id="KW-0863">Zinc-finger</keyword>
<keyword evidence="3" id="KW-0540">Nuclease</keyword>
<dbReference type="SMART" id="SM00343">
    <property type="entry name" value="ZnF_C2HC"/>
    <property type="match status" value="1"/>
</dbReference>
<keyword evidence="6" id="KW-0695">RNA-directed DNA polymerase</keyword>
<dbReference type="GO" id="GO:0008270">
    <property type="term" value="F:zinc ion binding"/>
    <property type="evidence" value="ECO:0007669"/>
    <property type="project" value="UniProtKB-KW"/>
</dbReference>
<dbReference type="InterPro" id="IPR043128">
    <property type="entry name" value="Rev_trsase/Diguanyl_cyclase"/>
</dbReference>
<keyword evidence="2" id="KW-0548">Nucleotidyltransferase</keyword>
<comment type="caution">
    <text evidence="9">The sequence shown here is derived from an EMBL/GenBank/DDBJ whole genome shotgun (WGS) entry which is preliminary data.</text>
</comment>
<dbReference type="EMBL" id="BKCJ010004531">
    <property type="protein sequence ID" value="GEU61590.1"/>
    <property type="molecule type" value="Genomic_DNA"/>
</dbReference>
<dbReference type="InterPro" id="IPR036875">
    <property type="entry name" value="Znf_CCHC_sf"/>
</dbReference>
<accession>A0A6L2LKD8</accession>
<evidence type="ECO:0000256" key="4">
    <source>
        <dbReference type="ARBA" id="ARBA00022759"/>
    </source>
</evidence>
<dbReference type="SUPFAM" id="SSF56672">
    <property type="entry name" value="DNA/RNA polymerases"/>
    <property type="match status" value="1"/>
</dbReference>
<dbReference type="Pfam" id="PF00098">
    <property type="entry name" value="zf-CCHC"/>
    <property type="match status" value="1"/>
</dbReference>
<keyword evidence="4" id="KW-0255">Endonuclease</keyword>
<dbReference type="PROSITE" id="PS50158">
    <property type="entry name" value="ZF_CCHC"/>
    <property type="match status" value="1"/>
</dbReference>
<dbReference type="Gene3D" id="4.10.60.10">
    <property type="entry name" value="Zinc finger, CCHC-type"/>
    <property type="match status" value="1"/>
</dbReference>
<keyword evidence="7" id="KW-0862">Zinc</keyword>
<reference evidence="9" key="1">
    <citation type="journal article" date="2019" name="Sci. Rep.">
        <title>Draft genome of Tanacetum cinerariifolium, the natural source of mosquito coil.</title>
        <authorList>
            <person name="Yamashiro T."/>
            <person name="Shiraishi A."/>
            <person name="Satake H."/>
            <person name="Nakayama K."/>
        </authorList>
    </citation>
    <scope>NUCLEOTIDE SEQUENCE</scope>
</reference>